<dbReference type="EMBL" id="BLAJ01000006">
    <property type="protein sequence ID" value="GES52102.1"/>
    <property type="molecule type" value="Genomic_DNA"/>
</dbReference>
<evidence type="ECO:0000313" key="2">
    <source>
        <dbReference type="Proteomes" id="UP000390335"/>
    </source>
</evidence>
<proteinExistence type="predicted"/>
<protein>
    <submittedName>
        <fullName evidence="1">Uncharacterized protein</fullName>
    </submittedName>
</protein>
<name>A0ABQ0Z9X2_9HYPH</name>
<keyword evidence="2" id="KW-1185">Reference proteome</keyword>
<comment type="caution">
    <text evidence="1">The sequence shown here is derived from an EMBL/GenBank/DDBJ whole genome shotgun (WGS) entry which is preliminary data.</text>
</comment>
<organism evidence="1 2">
    <name type="scientific">Rhizobium dioscoreae</name>
    <dbReference type="NCBI Taxonomy" id="2653122"/>
    <lineage>
        <taxon>Bacteria</taxon>
        <taxon>Pseudomonadati</taxon>
        <taxon>Pseudomonadota</taxon>
        <taxon>Alphaproteobacteria</taxon>
        <taxon>Hyphomicrobiales</taxon>
        <taxon>Rhizobiaceae</taxon>
        <taxon>Rhizobium/Agrobacterium group</taxon>
        <taxon>Rhizobium</taxon>
    </lineage>
</organism>
<accession>A0ABQ0Z9X2</accession>
<gene>
    <name evidence="1" type="ORF">RsS93_47160</name>
</gene>
<evidence type="ECO:0000313" key="1">
    <source>
        <dbReference type="EMBL" id="GES52102.1"/>
    </source>
</evidence>
<sequence>MPYQTRGRLGGHAVAKGDGILYGVKEIGSKDRLHKHPDGVRIGGDDFRIGCCEYNGDTVHLSKICCQ</sequence>
<dbReference type="Proteomes" id="UP000390335">
    <property type="component" value="Unassembled WGS sequence"/>
</dbReference>
<reference evidence="1 2" key="1">
    <citation type="journal article" date="2020" name="Genome Biol. Evol.">
        <title>Rhizobium dioscoreae sp. nov., a plant growth-promoting bacterium isolated from yam (Dioscorea species).</title>
        <authorList>
            <person name="Ouyabe M."/>
            <person name="Tanaka N."/>
            <person name="Shiwa Y."/>
            <person name="Fujita N."/>
            <person name="Kikuno H."/>
            <person name="Babil P."/>
            <person name="Shiwachi H."/>
        </authorList>
    </citation>
    <scope>NUCLEOTIDE SEQUENCE [LARGE SCALE GENOMIC DNA]</scope>
    <source>
        <strain evidence="1 2">S-93</strain>
    </source>
</reference>